<accession>Q9WXF3</accession>
<name>Q9WXF3_DEIRD</name>
<feature type="compositionally biased region" description="Basic and acidic residues" evidence="1">
    <location>
        <begin position="49"/>
        <end position="61"/>
    </location>
</feature>
<dbReference type="PANTHER" id="PTHR36441">
    <property type="entry name" value="HYPOTHETICAL CYTOSOLIC PROTEIN"/>
    <property type="match status" value="1"/>
</dbReference>
<evidence type="ECO:0000256" key="1">
    <source>
        <dbReference type="SAM" id="MobiDB-lite"/>
    </source>
</evidence>
<proteinExistence type="predicted"/>
<feature type="region of interest" description="Disordered" evidence="1">
    <location>
        <begin position="1"/>
        <end position="119"/>
    </location>
</feature>
<dbReference type="AlphaFoldDB" id="Q9WXF3"/>
<organism evidence="2">
    <name type="scientific">Deinococcus radiodurans</name>
    <dbReference type="NCBI Taxonomy" id="1299"/>
    <lineage>
        <taxon>Bacteria</taxon>
        <taxon>Thermotogati</taxon>
        <taxon>Deinococcota</taxon>
        <taxon>Deinococci</taxon>
        <taxon>Deinococcales</taxon>
        <taxon>Deinococcaceae</taxon>
        <taxon>Deinococcus</taxon>
    </lineage>
</organism>
<dbReference type="SUPFAM" id="SSF103007">
    <property type="entry name" value="Hypothetical protein TT1725"/>
    <property type="match status" value="1"/>
</dbReference>
<dbReference type="InterPro" id="IPR036746">
    <property type="entry name" value="TT1725-like_sf"/>
</dbReference>
<protein>
    <submittedName>
        <fullName evidence="2">Orf462c</fullName>
    </submittedName>
</protein>
<feature type="compositionally biased region" description="Basic and acidic residues" evidence="1">
    <location>
        <begin position="1"/>
        <end position="19"/>
    </location>
</feature>
<sequence>MRDRLPPERGRHNADHDWNCHTSAAGCPRHEQGSRGQSGRRAARPARRQQGDPRRRPDRSSLRPFLPHGDGPCAHGADAGVSRRDALSGARLRRGADRAAGNALGQQSQGKTRPGAARRRAAQVRFPLTVARLDGLDAHDWEVIGVATISNDYQWVEETLKMAADYIAAEGPYRVAEESVEITVLGDGEELDEDDEE</sequence>
<dbReference type="Pfam" id="PF04456">
    <property type="entry name" value="DUF503"/>
    <property type="match status" value="1"/>
</dbReference>
<dbReference type="PANTHER" id="PTHR36441:SF1">
    <property type="entry name" value="DUF503 DOMAIN-CONTAINING PROTEIN"/>
    <property type="match status" value="1"/>
</dbReference>
<dbReference type="InterPro" id="IPR007546">
    <property type="entry name" value="DUF503"/>
</dbReference>
<reference evidence="2" key="1">
    <citation type="journal article" date="1999" name="Mutat. Res.">
        <title>Identification and disruption analysis of the recN gene in the extremely radioresistant bacterium Deinococcus radiodurans.</title>
        <authorList>
            <person name="Funayama T."/>
            <person name="Narumi I."/>
            <person name="Kikuchi M."/>
            <person name="Kitayama S."/>
            <person name="Watanabe H."/>
            <person name="Yamamoto K."/>
        </authorList>
    </citation>
    <scope>NUCLEOTIDE SEQUENCE</scope>
    <source>
        <strain evidence="2">KD8301</strain>
    </source>
</reference>
<gene>
    <name evidence="2" type="primary">orf462c</name>
</gene>
<dbReference type="EMBL" id="AB023411">
    <property type="protein sequence ID" value="BAA76705.1"/>
    <property type="molecule type" value="Genomic_DNA"/>
</dbReference>
<evidence type="ECO:0000313" key="2">
    <source>
        <dbReference type="EMBL" id="BAA76705.1"/>
    </source>
</evidence>
<dbReference type="Gene3D" id="3.30.70.1120">
    <property type="entry name" value="TT1725-like"/>
    <property type="match status" value="1"/>
</dbReference>